<evidence type="ECO:0000256" key="1">
    <source>
        <dbReference type="SAM" id="SignalP"/>
    </source>
</evidence>
<dbReference type="Proteomes" id="UP000199382">
    <property type="component" value="Unassembled WGS sequence"/>
</dbReference>
<sequence length="141" mass="15216">MRLVLLLTFAPFQALAWEFSPTPICTLSHKTDEAKLVITHDPAVPEYRLEINLNGDSWATSGTFGIAFQGGAKLTIGTNRHRTDGSTLSVADSGFGNVLDGLEFNGTATAFTESQTVAFSLAGAQQPVRDFRDCSESFRLS</sequence>
<dbReference type="EMBL" id="FNEK01000025">
    <property type="protein sequence ID" value="SDJ83136.1"/>
    <property type="molecule type" value="Genomic_DNA"/>
</dbReference>
<dbReference type="OrthoDB" id="7679320at2"/>
<protein>
    <submittedName>
        <fullName evidence="2">Uncharacterized protein</fullName>
    </submittedName>
</protein>
<proteinExistence type="predicted"/>
<feature type="chain" id="PRO_5011455645" evidence="1">
    <location>
        <begin position="17"/>
        <end position="141"/>
    </location>
</feature>
<accession>A0A1G8WYH8</accession>
<feature type="signal peptide" evidence="1">
    <location>
        <begin position="1"/>
        <end position="16"/>
    </location>
</feature>
<gene>
    <name evidence="2" type="ORF">SAMN04488026_102511</name>
</gene>
<keyword evidence="1" id="KW-0732">Signal</keyword>
<dbReference type="AlphaFoldDB" id="A0A1G8WYH8"/>
<dbReference type="STRING" id="571298.SAMN04488026_102511"/>
<evidence type="ECO:0000313" key="3">
    <source>
        <dbReference type="Proteomes" id="UP000199382"/>
    </source>
</evidence>
<dbReference type="RefSeq" id="WP_093156599.1">
    <property type="nucleotide sequence ID" value="NZ_FNEK01000025.1"/>
</dbReference>
<evidence type="ECO:0000313" key="2">
    <source>
        <dbReference type="EMBL" id="SDJ83136.1"/>
    </source>
</evidence>
<organism evidence="2 3">
    <name type="scientific">Aliiruegeria lutimaris</name>
    <dbReference type="NCBI Taxonomy" id="571298"/>
    <lineage>
        <taxon>Bacteria</taxon>
        <taxon>Pseudomonadati</taxon>
        <taxon>Pseudomonadota</taxon>
        <taxon>Alphaproteobacteria</taxon>
        <taxon>Rhodobacterales</taxon>
        <taxon>Roseobacteraceae</taxon>
        <taxon>Aliiruegeria</taxon>
    </lineage>
</organism>
<keyword evidence="3" id="KW-1185">Reference proteome</keyword>
<reference evidence="2 3" key="1">
    <citation type="submission" date="2016-10" db="EMBL/GenBank/DDBJ databases">
        <authorList>
            <person name="de Groot N.N."/>
        </authorList>
    </citation>
    <scope>NUCLEOTIDE SEQUENCE [LARGE SCALE GENOMIC DNA]</scope>
    <source>
        <strain evidence="2 3">DSM 25294</strain>
    </source>
</reference>
<name>A0A1G8WYH8_9RHOB</name>